<dbReference type="SMART" id="SM00440">
    <property type="entry name" value="ZnF_C2C2"/>
    <property type="match status" value="1"/>
</dbReference>
<gene>
    <name evidence="13" type="ORF">M413DRAFT_443179</name>
</gene>
<dbReference type="PROSITE" id="PS00466">
    <property type="entry name" value="ZF_TFIIS_1"/>
    <property type="match status" value="1"/>
</dbReference>
<name>A0A0C3CJ86_HEBCY</name>
<evidence type="ECO:0000259" key="10">
    <source>
        <dbReference type="PROSITE" id="PS51133"/>
    </source>
</evidence>
<dbReference type="PROSITE" id="PS51319">
    <property type="entry name" value="TFIIS_N"/>
    <property type="match status" value="1"/>
</dbReference>
<keyword evidence="2 8" id="KW-0479">Metal-binding</keyword>
<dbReference type="Pfam" id="PF08711">
    <property type="entry name" value="Med26"/>
    <property type="match status" value="1"/>
</dbReference>
<dbReference type="Proteomes" id="UP000053424">
    <property type="component" value="Unassembled WGS sequence"/>
</dbReference>
<protein>
    <recommendedName>
        <fullName evidence="8">Transcription elongation factor</fullName>
    </recommendedName>
</protein>
<dbReference type="GO" id="GO:0008270">
    <property type="term" value="F:zinc ion binding"/>
    <property type="evidence" value="ECO:0007669"/>
    <property type="project" value="UniProtKB-UniRule"/>
</dbReference>
<dbReference type="Gene3D" id="1.10.472.30">
    <property type="entry name" value="Transcription elongation factor S-II, central domain"/>
    <property type="match status" value="1"/>
</dbReference>
<dbReference type="GO" id="GO:0005634">
    <property type="term" value="C:nucleus"/>
    <property type="evidence" value="ECO:0007669"/>
    <property type="project" value="UniProtKB-SubCell"/>
</dbReference>
<dbReference type="FunFam" id="1.10.472.30:FF:000003">
    <property type="entry name" value="Transcription elongation factor S-II"/>
    <property type="match status" value="1"/>
</dbReference>
<keyword evidence="8" id="KW-0238">DNA-binding</keyword>
<dbReference type="GO" id="GO:0006362">
    <property type="term" value="P:transcription elongation by RNA polymerase I"/>
    <property type="evidence" value="ECO:0007669"/>
    <property type="project" value="TreeGrafter"/>
</dbReference>
<comment type="subcellular location">
    <subcellularLocation>
        <location evidence="1 7 8">Nucleus</location>
    </subcellularLocation>
</comment>
<dbReference type="SMART" id="SM00510">
    <property type="entry name" value="TFS2M"/>
    <property type="match status" value="1"/>
</dbReference>
<dbReference type="Gene3D" id="2.20.25.10">
    <property type="match status" value="1"/>
</dbReference>
<keyword evidence="8" id="KW-0805">Transcription regulation</keyword>
<dbReference type="SUPFAM" id="SSF46942">
    <property type="entry name" value="Elongation factor TFIIS domain 2"/>
    <property type="match status" value="1"/>
</dbReference>
<dbReference type="SUPFAM" id="SSF57783">
    <property type="entry name" value="Zinc beta-ribbon"/>
    <property type="match status" value="1"/>
</dbReference>
<feature type="region of interest" description="Disordered" evidence="9">
    <location>
        <begin position="83"/>
        <end position="123"/>
    </location>
</feature>
<evidence type="ECO:0000256" key="9">
    <source>
        <dbReference type="SAM" id="MobiDB-lite"/>
    </source>
</evidence>
<dbReference type="Gene3D" id="1.20.930.10">
    <property type="entry name" value="Conserved domain common to transcription factors TFIIS, elongin A, CRSP70"/>
    <property type="match status" value="1"/>
</dbReference>
<dbReference type="Pfam" id="PF01096">
    <property type="entry name" value="Zn_ribbon_TFIIS"/>
    <property type="match status" value="1"/>
</dbReference>
<evidence type="ECO:0000313" key="14">
    <source>
        <dbReference type="Proteomes" id="UP000053424"/>
    </source>
</evidence>
<dbReference type="InterPro" id="IPR035100">
    <property type="entry name" value="TF_IIS-typ"/>
</dbReference>
<organism evidence="13 14">
    <name type="scientific">Hebeloma cylindrosporum</name>
    <dbReference type="NCBI Taxonomy" id="76867"/>
    <lineage>
        <taxon>Eukaryota</taxon>
        <taxon>Fungi</taxon>
        <taxon>Dikarya</taxon>
        <taxon>Basidiomycota</taxon>
        <taxon>Agaricomycotina</taxon>
        <taxon>Agaricomycetes</taxon>
        <taxon>Agaricomycetidae</taxon>
        <taxon>Agaricales</taxon>
        <taxon>Agaricineae</taxon>
        <taxon>Hymenogastraceae</taxon>
        <taxon>Hebeloma</taxon>
    </lineage>
</organism>
<dbReference type="InterPro" id="IPR001222">
    <property type="entry name" value="Znf_TFIIS"/>
</dbReference>
<dbReference type="InterPro" id="IPR003618">
    <property type="entry name" value="TFIIS_cen_dom"/>
</dbReference>
<dbReference type="PIRSF" id="PIRSF006704">
    <property type="entry name" value="TF_IIS"/>
    <property type="match status" value="1"/>
</dbReference>
<feature type="domain" description="TFIIS N-terminal" evidence="11">
    <location>
        <begin position="1"/>
        <end position="79"/>
    </location>
</feature>
<dbReference type="GO" id="GO:0031564">
    <property type="term" value="P:transcription antitermination"/>
    <property type="evidence" value="ECO:0007669"/>
    <property type="project" value="TreeGrafter"/>
</dbReference>
<evidence type="ECO:0000256" key="6">
    <source>
        <dbReference type="PROSITE-ProRule" id="PRU00472"/>
    </source>
</evidence>
<dbReference type="CDD" id="cd13749">
    <property type="entry name" value="Zn-ribbon_TFIIS"/>
    <property type="match status" value="1"/>
</dbReference>
<proteinExistence type="inferred from homology"/>
<dbReference type="PROSITE" id="PS51133">
    <property type="entry name" value="ZF_TFIIS_2"/>
    <property type="match status" value="1"/>
</dbReference>
<dbReference type="OrthoDB" id="44867at2759"/>
<evidence type="ECO:0000256" key="1">
    <source>
        <dbReference type="ARBA" id="ARBA00004123"/>
    </source>
</evidence>
<keyword evidence="8" id="KW-0804">Transcription</keyword>
<dbReference type="EMBL" id="KN831774">
    <property type="protein sequence ID" value="KIM44134.1"/>
    <property type="molecule type" value="Genomic_DNA"/>
</dbReference>
<keyword evidence="3 6" id="KW-0863">Zinc-finger</keyword>
<dbReference type="SUPFAM" id="SSF47676">
    <property type="entry name" value="Conserved domain common to transcription factors TFIIS, elongin A, CRSP70"/>
    <property type="match status" value="1"/>
</dbReference>
<feature type="domain" description="TFIIS-type" evidence="10">
    <location>
        <begin position="242"/>
        <end position="282"/>
    </location>
</feature>
<keyword evidence="4 8" id="KW-0862">Zinc</keyword>
<dbReference type="InterPro" id="IPR006289">
    <property type="entry name" value="TFSII"/>
</dbReference>
<feature type="compositionally biased region" description="Low complexity" evidence="9">
    <location>
        <begin position="100"/>
        <end position="111"/>
    </location>
</feature>
<dbReference type="HOGENOM" id="CLU_037637_1_1_1"/>
<dbReference type="InterPro" id="IPR003617">
    <property type="entry name" value="TFIIS/CRSP70_N_sub"/>
</dbReference>
<evidence type="ECO:0000256" key="8">
    <source>
        <dbReference type="RuleBase" id="RU368078"/>
    </source>
</evidence>
<dbReference type="GO" id="GO:0001139">
    <property type="term" value="F:RNA polymerase II complex recruiting activity"/>
    <property type="evidence" value="ECO:0007669"/>
    <property type="project" value="TreeGrafter"/>
</dbReference>
<dbReference type="PANTHER" id="PTHR11477:SF0">
    <property type="entry name" value="IP08861P-RELATED"/>
    <property type="match status" value="1"/>
</dbReference>
<dbReference type="SMART" id="SM00509">
    <property type="entry name" value="TFS2N"/>
    <property type="match status" value="1"/>
</dbReference>
<evidence type="ECO:0000256" key="5">
    <source>
        <dbReference type="ARBA" id="ARBA00023242"/>
    </source>
</evidence>
<evidence type="ECO:0000256" key="3">
    <source>
        <dbReference type="ARBA" id="ARBA00022771"/>
    </source>
</evidence>
<keyword evidence="14" id="KW-1185">Reference proteome</keyword>
<feature type="domain" description="TFIIS central" evidence="12">
    <location>
        <begin position="125"/>
        <end position="239"/>
    </location>
</feature>
<dbReference type="STRING" id="686832.A0A0C3CJ86"/>
<dbReference type="GO" id="GO:0000977">
    <property type="term" value="F:RNA polymerase II transcription regulatory region sequence-specific DNA binding"/>
    <property type="evidence" value="ECO:0007669"/>
    <property type="project" value="TreeGrafter"/>
</dbReference>
<dbReference type="PROSITE" id="PS51321">
    <property type="entry name" value="TFIIS_CENTRAL"/>
    <property type="match status" value="1"/>
</dbReference>
<reference evidence="13 14" key="1">
    <citation type="submission" date="2014-04" db="EMBL/GenBank/DDBJ databases">
        <authorList>
            <consortium name="DOE Joint Genome Institute"/>
            <person name="Kuo A."/>
            <person name="Gay G."/>
            <person name="Dore J."/>
            <person name="Kohler A."/>
            <person name="Nagy L.G."/>
            <person name="Floudas D."/>
            <person name="Copeland A."/>
            <person name="Barry K.W."/>
            <person name="Cichocki N."/>
            <person name="Veneault-Fourrey C."/>
            <person name="LaButti K."/>
            <person name="Lindquist E.A."/>
            <person name="Lipzen A."/>
            <person name="Lundell T."/>
            <person name="Morin E."/>
            <person name="Murat C."/>
            <person name="Sun H."/>
            <person name="Tunlid A."/>
            <person name="Henrissat B."/>
            <person name="Grigoriev I.V."/>
            <person name="Hibbett D.S."/>
            <person name="Martin F."/>
            <person name="Nordberg H.P."/>
            <person name="Cantor M.N."/>
            <person name="Hua S.X."/>
        </authorList>
    </citation>
    <scope>NUCLEOTIDE SEQUENCE [LARGE SCALE GENOMIC DNA]</scope>
    <source>
        <strain evidence="14">h7</strain>
    </source>
</reference>
<dbReference type="InterPro" id="IPR035441">
    <property type="entry name" value="TFIIS/LEDGF_dom_sf"/>
</dbReference>
<dbReference type="AlphaFoldDB" id="A0A0C3CJ86"/>
<evidence type="ECO:0000313" key="13">
    <source>
        <dbReference type="EMBL" id="KIM44134.1"/>
    </source>
</evidence>
<sequence length="284" mass="31323">MSEVQELKKTVKQLQSADTEQDILSLLTVLKQHKHVTEAILRESKIGLAVGKLRMHKAKAVADLAKEIVKQWKTAVEKAKLKGSGHAAADSDKKPPATPVTPSGASSSSRSAKTDGFNGSTGDKTRDRCVQMIYDGLSCDSGAPVELISKKAHEVEKAVYTNMGGLTNDYKAKIRSLFVNLKDNSNPGLRVSIVEGIVSPEKFAKMTSQEMASEERKAADKKIEEENLFKSLSAEDKQAETDAFQCSRCKQRKCVYRQQQTRSADEPMTTFVTCTVCKNKWKFC</sequence>
<dbReference type="GO" id="GO:0006368">
    <property type="term" value="P:transcription elongation by RNA polymerase II"/>
    <property type="evidence" value="ECO:0007669"/>
    <property type="project" value="InterPro"/>
</dbReference>
<evidence type="ECO:0000259" key="11">
    <source>
        <dbReference type="PROSITE" id="PS51319"/>
    </source>
</evidence>
<dbReference type="GO" id="GO:0031440">
    <property type="term" value="P:regulation of mRNA 3'-end processing"/>
    <property type="evidence" value="ECO:0007669"/>
    <property type="project" value="TreeGrafter"/>
</dbReference>
<dbReference type="InterPro" id="IPR017923">
    <property type="entry name" value="TFIIS_N"/>
</dbReference>
<dbReference type="NCBIfam" id="TIGR01385">
    <property type="entry name" value="TFSII"/>
    <property type="match status" value="1"/>
</dbReference>
<reference evidence="14" key="2">
    <citation type="submission" date="2015-01" db="EMBL/GenBank/DDBJ databases">
        <title>Evolutionary Origins and Diversification of the Mycorrhizal Mutualists.</title>
        <authorList>
            <consortium name="DOE Joint Genome Institute"/>
            <consortium name="Mycorrhizal Genomics Consortium"/>
            <person name="Kohler A."/>
            <person name="Kuo A."/>
            <person name="Nagy L.G."/>
            <person name="Floudas D."/>
            <person name="Copeland A."/>
            <person name="Barry K.W."/>
            <person name="Cichocki N."/>
            <person name="Veneault-Fourrey C."/>
            <person name="LaButti K."/>
            <person name="Lindquist E.A."/>
            <person name="Lipzen A."/>
            <person name="Lundell T."/>
            <person name="Morin E."/>
            <person name="Murat C."/>
            <person name="Riley R."/>
            <person name="Ohm R."/>
            <person name="Sun H."/>
            <person name="Tunlid A."/>
            <person name="Henrissat B."/>
            <person name="Grigoriev I.V."/>
            <person name="Hibbett D.S."/>
            <person name="Martin F."/>
        </authorList>
    </citation>
    <scope>NUCLEOTIDE SEQUENCE [LARGE SCALE GENOMIC DNA]</scope>
    <source>
        <strain evidence="14">h7</strain>
    </source>
</reference>
<evidence type="ECO:0000256" key="7">
    <source>
        <dbReference type="PROSITE-ProRule" id="PRU00649"/>
    </source>
</evidence>
<evidence type="ECO:0000256" key="4">
    <source>
        <dbReference type="ARBA" id="ARBA00022833"/>
    </source>
</evidence>
<evidence type="ECO:0000259" key="12">
    <source>
        <dbReference type="PROSITE" id="PS51321"/>
    </source>
</evidence>
<evidence type="ECO:0000256" key="2">
    <source>
        <dbReference type="ARBA" id="ARBA00022723"/>
    </source>
</evidence>
<dbReference type="InterPro" id="IPR036575">
    <property type="entry name" value="TFIIS_cen_dom_sf"/>
</dbReference>
<comment type="similarity">
    <text evidence="8">Belongs to the TFS-II family.</text>
</comment>
<comment type="function">
    <text evidence="8">Necessary for efficient RNA polymerase II transcription elongation past template-encoded arresting sites.</text>
</comment>
<keyword evidence="5 7" id="KW-0539">Nucleus</keyword>
<dbReference type="PANTHER" id="PTHR11477">
    <property type="entry name" value="TRANSCRIPTION FACTOR S-II ZINC FINGER DOMAIN-CONTAINING PROTEIN"/>
    <property type="match status" value="1"/>
</dbReference>
<dbReference type="Pfam" id="PF07500">
    <property type="entry name" value="TFIIS_M"/>
    <property type="match status" value="1"/>
</dbReference>
<accession>A0A0C3CJ86</accession>